<gene>
    <name evidence="2" type="ORF">GRX01_01030</name>
</gene>
<proteinExistence type="predicted"/>
<dbReference type="Gene3D" id="1.10.3480.10">
    <property type="entry name" value="TorD-like"/>
    <property type="match status" value="1"/>
</dbReference>
<dbReference type="PANTHER" id="PTHR34227:SF1">
    <property type="entry name" value="DIMETHYL SULFOXIDE REDUCTASE CHAPERONE-RELATED"/>
    <property type="match status" value="1"/>
</dbReference>
<accession>A0A6B0SMI4</accession>
<keyword evidence="3" id="KW-1185">Reference proteome</keyword>
<evidence type="ECO:0000313" key="3">
    <source>
        <dbReference type="Proteomes" id="UP000437065"/>
    </source>
</evidence>
<dbReference type="RefSeq" id="WP_159662553.1">
    <property type="nucleotide sequence ID" value="NZ_WUUS01000001.1"/>
</dbReference>
<dbReference type="AlphaFoldDB" id="A0A6B0SMI4"/>
<reference evidence="2 3" key="1">
    <citation type="submission" date="2019-12" db="EMBL/GenBank/DDBJ databases">
        <title>Isolation and characterization of three novel carbon monoxide-oxidizing members of Halobacteria from salione crusts and soils.</title>
        <authorList>
            <person name="Myers M.R."/>
            <person name="King G.M."/>
        </authorList>
    </citation>
    <scope>NUCLEOTIDE SEQUENCE [LARGE SCALE GENOMIC DNA]</scope>
    <source>
        <strain evidence="2 3">WSA2</strain>
    </source>
</reference>
<sequence length="210" mass="23992">MSTDELAVYDARIELIDFCIEVFHDAPTEEFLSHLLSGDMRTPEDSVNDHLDAGFEHVRAFVDAHEGDDVEELHTELRRKYTEVFVGPRPPVLLHETNYREDTEFIGEGLAEVEASYGAAGWTPPEEYPEENDFVAVELAFLRWLVTKQREGRDETFGYERVFLDNHLMTWVDDAVAEVHEETDEPLFLAAAEILAGLVEFEDEIVAQMA</sequence>
<dbReference type="InterPro" id="IPR020945">
    <property type="entry name" value="DMSO/NO3_reduct_chaperone"/>
</dbReference>
<evidence type="ECO:0000256" key="1">
    <source>
        <dbReference type="ARBA" id="ARBA00023186"/>
    </source>
</evidence>
<dbReference type="Pfam" id="PF02613">
    <property type="entry name" value="Nitrate_red_del"/>
    <property type="match status" value="1"/>
</dbReference>
<organism evidence="2 3">
    <name type="scientific">Halobaculum saliterrae</name>
    <dbReference type="NCBI Taxonomy" id="2073113"/>
    <lineage>
        <taxon>Archaea</taxon>
        <taxon>Methanobacteriati</taxon>
        <taxon>Methanobacteriota</taxon>
        <taxon>Stenosarchaea group</taxon>
        <taxon>Halobacteria</taxon>
        <taxon>Halobacteriales</taxon>
        <taxon>Haloferacaceae</taxon>
        <taxon>Halobaculum</taxon>
    </lineage>
</organism>
<dbReference type="InterPro" id="IPR050289">
    <property type="entry name" value="TorD/DmsD_chaperones"/>
</dbReference>
<protein>
    <submittedName>
        <fullName evidence="2">Molecular chaperone TorD</fullName>
    </submittedName>
</protein>
<dbReference type="EMBL" id="WUUS01000001">
    <property type="protein sequence ID" value="MXR39945.1"/>
    <property type="molecule type" value="Genomic_DNA"/>
</dbReference>
<dbReference type="OrthoDB" id="320758at2157"/>
<comment type="caution">
    <text evidence="2">The sequence shown here is derived from an EMBL/GenBank/DDBJ whole genome shotgun (WGS) entry which is preliminary data.</text>
</comment>
<keyword evidence="1" id="KW-0143">Chaperone</keyword>
<name>A0A6B0SMI4_9EURY</name>
<dbReference type="InterPro" id="IPR036411">
    <property type="entry name" value="TorD-like_sf"/>
</dbReference>
<dbReference type="SUPFAM" id="SSF89155">
    <property type="entry name" value="TorD-like"/>
    <property type="match status" value="1"/>
</dbReference>
<dbReference type="PANTHER" id="PTHR34227">
    <property type="entry name" value="CHAPERONE PROTEIN YCDY"/>
    <property type="match status" value="1"/>
</dbReference>
<dbReference type="Proteomes" id="UP000437065">
    <property type="component" value="Unassembled WGS sequence"/>
</dbReference>
<evidence type="ECO:0000313" key="2">
    <source>
        <dbReference type="EMBL" id="MXR39945.1"/>
    </source>
</evidence>